<gene>
    <name evidence="1" type="ORF">HCEG_02235</name>
</gene>
<proteinExistence type="predicted"/>
<sequence length="142" mass="15452">MRHRRLSRQFNYSSDTTGLPKAVCVSHRNIIADVLQSMAIRGALKRCSADGGPPERLLPVKLAPLSRKLQNKVSQKLGVIVQQGREMTEVTSAAMHVPGEIHIRSPNELIKVNALQVAPAELEAALLEHDDIADAAVVGMTM</sequence>
<reference evidence="2" key="1">
    <citation type="submission" date="2008-07" db="EMBL/GenBank/DDBJ databases">
        <title>Annotation of Ajellomyces capsulatus strain H88.</title>
        <authorList>
            <person name="Champion M."/>
            <person name="Cuomo C."/>
            <person name="Ma L.-J."/>
            <person name="Henn M.R."/>
            <person name="Sil A."/>
            <person name="Goldman B."/>
            <person name="Young S.K."/>
            <person name="Kodira C.D."/>
            <person name="Zeng Q."/>
            <person name="Koehrsen M."/>
            <person name="Alvarado L."/>
            <person name="Berlin A."/>
            <person name="Borenstein D."/>
            <person name="Chen Z."/>
            <person name="Engels R."/>
            <person name="Freedman E."/>
            <person name="Gellesch M."/>
            <person name="Goldberg J."/>
            <person name="Griggs A."/>
            <person name="Gujja S."/>
            <person name="Heiman D."/>
            <person name="Hepburn T."/>
            <person name="Howarth C."/>
            <person name="Jen D."/>
            <person name="Larson L."/>
            <person name="Lewis B."/>
            <person name="Mehta T."/>
            <person name="Park D."/>
            <person name="Pearson M."/>
            <person name="Roberts A."/>
            <person name="Saif S."/>
            <person name="Shea T."/>
            <person name="Shenoy N."/>
            <person name="Sisk P."/>
            <person name="Stolte C."/>
            <person name="Sykes S."/>
            <person name="Walk T."/>
            <person name="White J."/>
            <person name="Yandava C."/>
            <person name="Klein B."/>
            <person name="McEwen J.G."/>
            <person name="Puccia R."/>
            <person name="Goldman G.H."/>
            <person name="Felipe M.S."/>
            <person name="Nino-Vega G."/>
            <person name="San-Blas G."/>
            <person name="Taylor J."/>
            <person name="Mendoza L."/>
            <person name="Galagan J."/>
            <person name="Nusbaum C."/>
            <person name="Birren B."/>
        </authorList>
    </citation>
    <scope>NUCLEOTIDE SEQUENCE [LARGE SCALE GENOMIC DNA]</scope>
    <source>
        <strain evidence="2">H88</strain>
    </source>
</reference>
<dbReference type="HOGENOM" id="CLU_1815236_0_0_1"/>
<accession>F0UBB1</accession>
<dbReference type="Gene3D" id="3.30.300.30">
    <property type="match status" value="1"/>
</dbReference>
<evidence type="ECO:0000313" key="2">
    <source>
        <dbReference type="Proteomes" id="UP000008142"/>
    </source>
</evidence>
<evidence type="ECO:0000313" key="1">
    <source>
        <dbReference type="EMBL" id="EGC43020.1"/>
    </source>
</evidence>
<dbReference type="Gene3D" id="3.40.50.980">
    <property type="match status" value="2"/>
</dbReference>
<name>F0UBB1_AJEC8</name>
<keyword evidence="1" id="KW-0436">Ligase</keyword>
<protein>
    <submittedName>
        <fullName evidence="1">4-coumarate-CoA ligase</fullName>
    </submittedName>
</protein>
<dbReference type="OrthoDB" id="6509636at2759"/>
<dbReference type="PANTHER" id="PTHR24096:SF194">
    <property type="entry name" value="AMP-DEPENDENT SYNTHETASE_LIGASE DOMAIN-CONTAINING PROTEIN"/>
    <property type="match status" value="1"/>
</dbReference>
<dbReference type="Proteomes" id="UP000008142">
    <property type="component" value="Unassembled WGS sequence"/>
</dbReference>
<dbReference type="InterPro" id="IPR045851">
    <property type="entry name" value="AMP-bd_C_sf"/>
</dbReference>
<dbReference type="STRING" id="544711.F0UBB1"/>
<organism evidence="2">
    <name type="scientific">Ajellomyces capsulatus (strain H88)</name>
    <name type="common">Darling's disease fungus</name>
    <name type="synonym">Histoplasma capsulatum</name>
    <dbReference type="NCBI Taxonomy" id="544711"/>
    <lineage>
        <taxon>Eukaryota</taxon>
        <taxon>Fungi</taxon>
        <taxon>Dikarya</taxon>
        <taxon>Ascomycota</taxon>
        <taxon>Pezizomycotina</taxon>
        <taxon>Eurotiomycetes</taxon>
        <taxon>Eurotiomycetidae</taxon>
        <taxon>Onygenales</taxon>
        <taxon>Ajellomycetaceae</taxon>
        <taxon>Histoplasma</taxon>
    </lineage>
</organism>
<dbReference type="PANTHER" id="PTHR24096">
    <property type="entry name" value="LONG-CHAIN-FATTY-ACID--COA LIGASE"/>
    <property type="match status" value="1"/>
</dbReference>
<dbReference type="EMBL" id="DS990637">
    <property type="protein sequence ID" value="EGC43020.1"/>
    <property type="molecule type" value="Genomic_DNA"/>
</dbReference>
<dbReference type="SUPFAM" id="SSF56801">
    <property type="entry name" value="Acetyl-CoA synthetase-like"/>
    <property type="match status" value="1"/>
</dbReference>
<dbReference type="AlphaFoldDB" id="F0UBB1"/>
<dbReference type="GO" id="GO:0016405">
    <property type="term" value="F:CoA-ligase activity"/>
    <property type="evidence" value="ECO:0007669"/>
    <property type="project" value="TreeGrafter"/>
</dbReference>